<dbReference type="GO" id="GO:0030170">
    <property type="term" value="F:pyridoxal phosphate binding"/>
    <property type="evidence" value="ECO:0007669"/>
    <property type="project" value="InterPro"/>
</dbReference>
<dbReference type="PRINTS" id="PR00799">
    <property type="entry name" value="TRANSAMINASE"/>
</dbReference>
<dbReference type="PANTHER" id="PTHR11879:SF55">
    <property type="entry name" value="GLUTAMATE OXALOACETATE TRANSAMINASE 1, ISOFORM B"/>
    <property type="match status" value="1"/>
</dbReference>
<evidence type="ECO:0000256" key="7">
    <source>
        <dbReference type="ARBA" id="ARBA00022898"/>
    </source>
</evidence>
<dbReference type="EMBL" id="MW962755">
    <property type="protein sequence ID" value="QVD39521.1"/>
    <property type="molecule type" value="mRNA"/>
</dbReference>
<dbReference type="Pfam" id="PF00155">
    <property type="entry name" value="Aminotran_1_2"/>
    <property type="match status" value="1"/>
</dbReference>
<evidence type="ECO:0000256" key="4">
    <source>
        <dbReference type="ARBA" id="ARBA00012753"/>
    </source>
</evidence>
<dbReference type="NCBIfam" id="NF006719">
    <property type="entry name" value="PRK09257.1"/>
    <property type="match status" value="1"/>
</dbReference>
<feature type="compositionally biased region" description="Polar residues" evidence="9">
    <location>
        <begin position="50"/>
        <end position="65"/>
    </location>
</feature>
<comment type="subunit">
    <text evidence="3">Homodimer.</text>
</comment>
<keyword evidence="6 11" id="KW-0808">Transferase</keyword>
<evidence type="ECO:0000256" key="5">
    <source>
        <dbReference type="ARBA" id="ARBA00022576"/>
    </source>
</evidence>
<accession>A0A8E5NJA7</accession>
<dbReference type="Gene3D" id="3.90.1150.10">
    <property type="entry name" value="Aspartate Aminotransferase, domain 1"/>
    <property type="match status" value="1"/>
</dbReference>
<reference evidence="11" key="1">
    <citation type="journal article" date="2021" name="J. Neurophysiol.">
        <title>Gene transcription changes in a locust model of noise-induced deafness.</title>
        <authorList>
            <person name="French A.S."/>
            <person name="Warren B."/>
        </authorList>
    </citation>
    <scope>NUCLEOTIDE SEQUENCE</scope>
</reference>
<dbReference type="InterPro" id="IPR015421">
    <property type="entry name" value="PyrdxlP-dep_Trfase_major"/>
</dbReference>
<evidence type="ECO:0000256" key="9">
    <source>
        <dbReference type="SAM" id="MobiDB-lite"/>
    </source>
</evidence>
<dbReference type="Gene3D" id="3.40.640.10">
    <property type="entry name" value="Type I PLP-dependent aspartate aminotransferase-like (Major domain)"/>
    <property type="match status" value="1"/>
</dbReference>
<evidence type="ECO:0000256" key="3">
    <source>
        <dbReference type="ARBA" id="ARBA00011738"/>
    </source>
</evidence>
<dbReference type="FunFam" id="3.40.640.10:FF:000066">
    <property type="entry name" value="Aspartate aminotransferase"/>
    <property type="match status" value="1"/>
</dbReference>
<dbReference type="EC" id="2.6.1.1" evidence="4"/>
<evidence type="ECO:0000256" key="2">
    <source>
        <dbReference type="ARBA" id="ARBA00007441"/>
    </source>
</evidence>
<feature type="domain" description="Aminotransferase class I/classII large" evidence="10">
    <location>
        <begin position="120"/>
        <end position="488"/>
    </location>
</feature>
<evidence type="ECO:0000256" key="8">
    <source>
        <dbReference type="ARBA" id="ARBA00030923"/>
    </source>
</evidence>
<dbReference type="OrthoDB" id="6752799at2759"/>
<protein>
    <recommendedName>
        <fullName evidence="4">aspartate transaminase</fullName>
        <ecNumber evidence="4">2.6.1.1</ecNumber>
    </recommendedName>
    <alternativeName>
        <fullName evidence="8">Transaminase A</fullName>
    </alternativeName>
</protein>
<name>A0A8E5NJA7_SCHGR</name>
<comment type="cofactor">
    <cofactor evidence="1">
        <name>pyridoxal 5'-phosphate</name>
        <dbReference type="ChEBI" id="CHEBI:597326"/>
    </cofactor>
</comment>
<dbReference type="InterPro" id="IPR015422">
    <property type="entry name" value="PyrdxlP-dep_Trfase_small"/>
</dbReference>
<evidence type="ECO:0000256" key="6">
    <source>
        <dbReference type="ARBA" id="ARBA00022679"/>
    </source>
</evidence>
<dbReference type="SUPFAM" id="SSF53383">
    <property type="entry name" value="PLP-dependent transferases"/>
    <property type="match status" value="1"/>
</dbReference>
<dbReference type="GO" id="GO:0006532">
    <property type="term" value="P:aspartate biosynthetic process"/>
    <property type="evidence" value="ECO:0007669"/>
    <property type="project" value="TreeGrafter"/>
</dbReference>
<dbReference type="InterPro" id="IPR000796">
    <property type="entry name" value="Asp_trans"/>
</dbReference>
<organism evidence="11">
    <name type="scientific">Schistocerca gregaria</name>
    <name type="common">Desert locust</name>
    <name type="synonym">Gryllus gregarius</name>
    <dbReference type="NCBI Taxonomy" id="7010"/>
    <lineage>
        <taxon>Eukaryota</taxon>
        <taxon>Metazoa</taxon>
        <taxon>Ecdysozoa</taxon>
        <taxon>Arthropoda</taxon>
        <taxon>Hexapoda</taxon>
        <taxon>Insecta</taxon>
        <taxon>Pterygota</taxon>
        <taxon>Neoptera</taxon>
        <taxon>Polyneoptera</taxon>
        <taxon>Orthoptera</taxon>
        <taxon>Caelifera</taxon>
        <taxon>Acrididea</taxon>
        <taxon>Acridomorpha</taxon>
        <taxon>Acridoidea</taxon>
        <taxon>Acrididae</taxon>
        <taxon>Cyrtacanthacridinae</taxon>
        <taxon>Schistocerca</taxon>
    </lineage>
</organism>
<dbReference type="PANTHER" id="PTHR11879">
    <property type="entry name" value="ASPARTATE AMINOTRANSFERASE"/>
    <property type="match status" value="1"/>
</dbReference>
<keyword evidence="7" id="KW-0663">Pyridoxal phosphate</keyword>
<evidence type="ECO:0000259" key="10">
    <source>
        <dbReference type="Pfam" id="PF00155"/>
    </source>
</evidence>
<dbReference type="GO" id="GO:0004069">
    <property type="term" value="F:L-aspartate:2-oxoglutarate aminotransferase activity"/>
    <property type="evidence" value="ECO:0007669"/>
    <property type="project" value="UniProtKB-EC"/>
</dbReference>
<dbReference type="InterPro" id="IPR015424">
    <property type="entry name" value="PyrdxlP-dep_Trfase"/>
</dbReference>
<evidence type="ECO:0000313" key="11">
    <source>
        <dbReference type="EMBL" id="QVD39521.1"/>
    </source>
</evidence>
<keyword evidence="5 11" id="KW-0032">Aminotransferase</keyword>
<comment type="similarity">
    <text evidence="2">Belongs to the class-I pyridoxal-phosphate-dependent aminotransferase family.</text>
</comment>
<feature type="region of interest" description="Disordered" evidence="9">
    <location>
        <begin position="28"/>
        <end position="71"/>
    </location>
</feature>
<dbReference type="InterPro" id="IPR004839">
    <property type="entry name" value="Aminotransferase_I/II_large"/>
</dbReference>
<evidence type="ECO:0000256" key="1">
    <source>
        <dbReference type="ARBA" id="ARBA00001933"/>
    </source>
</evidence>
<dbReference type="GO" id="GO:0005829">
    <property type="term" value="C:cytosol"/>
    <property type="evidence" value="ECO:0007669"/>
    <property type="project" value="TreeGrafter"/>
</dbReference>
<dbReference type="AlphaFoldDB" id="A0A8E5NJA7"/>
<proteinExistence type="evidence at transcript level"/>
<dbReference type="CDD" id="cd00609">
    <property type="entry name" value="AAT_like"/>
    <property type="match status" value="1"/>
</dbReference>
<dbReference type="FunFam" id="3.90.1150.10:FF:000001">
    <property type="entry name" value="Aspartate aminotransferase"/>
    <property type="match status" value="1"/>
</dbReference>
<sequence>MLGNTLRQLNHEVLLSLQKPLPRALTVDSGARNALADPSSARKKEDGSPVRSSGQAQWRQHSSVVPSGGPRKQLAHNFALQPELYPSSAGPVSRFEDVEFGTPIEVHIVRASYNADPFEKKVDLGVGAYRTEEGRPWVMPWVYTVRQQLAHDPTLNHEYLPFLGCERFTRCANELLLGDNSPAIQQGKVFGIQSLSGAGSVRIASEFLCKVMKYKTVFIPVETWENHYRLVTHGGFSDVREYRYWNTQTRTLDFEGLIEDLSAAPANSIVVLHPCAHNPTGCDPSHEQWDRIADIIEERRLFPFFDIAYQGLASGDIDEDAWAVRRFAERGIEFFCAQSFSKNCGLYGERTGNLAVMLNNPDKIEKVKSQFIVIARSIYCSPPSQGARIVTAMLGDPKLKEEWKTCLREMTNRIKDMRKGLKERLDALGTPGSWDHITQQVGFFSFTGLSERQVQLLREKYHVYMLSNGRANMCGLNTKNLDYTANAIHDIVTRLPEEDKNPLRA</sequence>